<dbReference type="AlphaFoldDB" id="A0A976MCT9"/>
<feature type="chain" id="PRO_5037793577" evidence="2">
    <location>
        <begin position="18"/>
        <end position="864"/>
    </location>
</feature>
<evidence type="ECO:0000313" key="3">
    <source>
        <dbReference type="EMBL" id="UKK02269.2"/>
    </source>
</evidence>
<sequence length="864" mass="99504">MGMLVIFLLVSTVLVSSNPPETSKNKSESKNRVKTTIYIPTKKLKLSSSIESDTSSIFEQINTISDKISTPNTDVSSEEGEVVIEVFKKFDFLTNIFYNEDEKLYKARQGEFIEQIRMMILELIEDISPECKSALLYYLGRTCSNTVEQYRNEMAQAITFVKLKMFDQLKTLCTVLGEVLENVKIFPIINKQWENVSVWGTNGSSTPKNPDEIESEDSIEMAFNKIKLGMEGPSGSKEVMTDETGSLSYILPDSPGSDCYVVDRKIESESSDLEVDCYSGSSTPEEDMDEIIKRQKLEDYGITIESEGATVSKMKDWETGSVDSYMDSNSIALVKSIRSGGSEWEASKLRPRRNVNVTKTGLEGSTSRVTRKGTSEMESTRKDSNMKQQAKDTSGIRLGRKTYSKTQLPETSRNRVTLWHKSGIGRSNRCVSSEERQIGTVKEIYEHTQDDTENTEENEGLAVKNDEMGNDKSKNERELSKKNYSAEIDKWNNEEGINDMKTFISHIREGYMPKFRESESKLAEAFTASVIIMQETGMIDNLMTEYRMRQPKSKFVREMLFEVMGEREEYVEDLEAADYLGLHNIYEFNKFTKWRRRGRDKLERGGMNIKQAAIQLGINTFPNVEIDFEKMDDFGVLGEEKYIPENDLEDVLLKREITVLIYPKEYEAFLNFHSRKMNSFYNRYIMLAVKIMEKHYFRQSLERIKIRYRRAAEPMADLMQGKGHMTGMYFVMDNKFPSVALFGSRTETTKVPLLSYRSFIMVHNKYGVNDLKGWQDFIRKPQEEKRIIITNFTSDTLFAQAETYKVVQIVLTNQSDSPLQKMLEFNPTSGVFWGIDNTQYSYGDFNIIEFPYQAVQGPYFRKDQ</sequence>
<evidence type="ECO:0000313" key="4">
    <source>
        <dbReference type="Proteomes" id="UP000244811"/>
    </source>
</evidence>
<feature type="signal peptide" evidence="2">
    <location>
        <begin position="1"/>
        <end position="17"/>
    </location>
</feature>
<keyword evidence="2" id="KW-0732">Signal</keyword>
<accession>A0A976MCT9</accession>
<feature type="region of interest" description="Disordered" evidence="1">
    <location>
        <begin position="360"/>
        <end position="393"/>
    </location>
</feature>
<proteinExistence type="predicted"/>
<evidence type="ECO:0000256" key="1">
    <source>
        <dbReference type="SAM" id="MobiDB-lite"/>
    </source>
</evidence>
<organism evidence="3 4">
    <name type="scientific">Theileria orientalis</name>
    <dbReference type="NCBI Taxonomy" id="68886"/>
    <lineage>
        <taxon>Eukaryota</taxon>
        <taxon>Sar</taxon>
        <taxon>Alveolata</taxon>
        <taxon>Apicomplexa</taxon>
        <taxon>Aconoidasida</taxon>
        <taxon>Piroplasmida</taxon>
        <taxon>Theileriidae</taxon>
        <taxon>Theileria</taxon>
    </lineage>
</organism>
<reference evidence="3" key="1">
    <citation type="submission" date="2022-07" db="EMBL/GenBank/DDBJ databases">
        <title>Evaluation of T. orientalis genome assembly methods using nanopore sequencing and analysis of variation between genomes.</title>
        <authorList>
            <person name="Yam J."/>
            <person name="Micallef M.L."/>
            <person name="Liu M."/>
            <person name="Djordjevic S.P."/>
            <person name="Bogema D.R."/>
            <person name="Jenkins C."/>
        </authorList>
    </citation>
    <scope>NUCLEOTIDE SEQUENCE</scope>
    <source>
        <strain evidence="3">Goon Nure</strain>
    </source>
</reference>
<dbReference type="Proteomes" id="UP000244811">
    <property type="component" value="Chromosome 2"/>
</dbReference>
<protein>
    <submittedName>
        <fullName evidence="3">Uncharacterized protein</fullName>
    </submittedName>
</protein>
<gene>
    <name evidence="3" type="ORF">MACK_001625</name>
</gene>
<name>A0A976MCT9_THEOR</name>
<feature type="region of interest" description="Disordered" evidence="1">
    <location>
        <begin position="448"/>
        <end position="480"/>
    </location>
</feature>
<feature type="compositionally biased region" description="Basic and acidic residues" evidence="1">
    <location>
        <begin position="373"/>
        <end position="385"/>
    </location>
</feature>
<evidence type="ECO:0000256" key="2">
    <source>
        <dbReference type="SAM" id="SignalP"/>
    </source>
</evidence>
<feature type="compositionally biased region" description="Basic and acidic residues" evidence="1">
    <location>
        <begin position="464"/>
        <end position="480"/>
    </location>
</feature>
<dbReference type="EMBL" id="CP056071">
    <property type="protein sequence ID" value="UKK02269.2"/>
    <property type="molecule type" value="Genomic_DNA"/>
</dbReference>